<evidence type="ECO:0000256" key="1">
    <source>
        <dbReference type="ARBA" id="ARBA00023172"/>
    </source>
</evidence>
<comment type="caution">
    <text evidence="3">The sequence shown here is derived from an EMBL/GenBank/DDBJ whole genome shotgun (WGS) entry which is preliminary data.</text>
</comment>
<dbReference type="Proteomes" id="UP000051645">
    <property type="component" value="Unassembled WGS sequence"/>
</dbReference>
<accession>A0A0R2FMR4</accession>
<dbReference type="InterPro" id="IPR002104">
    <property type="entry name" value="Integrase_catalytic"/>
</dbReference>
<dbReference type="PANTHER" id="PTHR30349">
    <property type="entry name" value="PHAGE INTEGRASE-RELATED"/>
    <property type="match status" value="1"/>
</dbReference>
<reference evidence="5 6" key="1">
    <citation type="journal article" date="2015" name="Genome Announc.">
        <title>Expanding the biotechnology potential of lactobacilli through comparative genomics of 213 strains and associated genera.</title>
        <authorList>
            <person name="Sun Z."/>
            <person name="Harris H.M."/>
            <person name="McCann A."/>
            <person name="Guo C."/>
            <person name="Argimon S."/>
            <person name="Zhang W."/>
            <person name="Yang X."/>
            <person name="Jeffery I.B."/>
            <person name="Cooney J.C."/>
            <person name="Kagawa T.F."/>
            <person name="Liu W."/>
            <person name="Song Y."/>
            <person name="Salvetti E."/>
            <person name="Wrobel A."/>
            <person name="Rasinkangas P."/>
            <person name="Parkhill J."/>
            <person name="Rea M.C."/>
            <person name="O'Sullivan O."/>
            <person name="Ritari J."/>
            <person name="Douillard F.P."/>
            <person name="Paul Ross R."/>
            <person name="Yang R."/>
            <person name="Briner A.E."/>
            <person name="Felis G.E."/>
            <person name="de Vos W.M."/>
            <person name="Barrangou R."/>
            <person name="Klaenhammer T.R."/>
            <person name="Caufield P.W."/>
            <person name="Cui Y."/>
            <person name="Zhang H."/>
            <person name="O'Toole P.W."/>
        </authorList>
    </citation>
    <scope>NUCLEOTIDE SEQUENCE [LARGE SCALE GENOMIC DNA]</scope>
    <source>
        <strain evidence="3 6">ATCC BAA-66</strain>
        <strain evidence="4 5">DSM 13344</strain>
    </source>
</reference>
<dbReference type="InterPro" id="IPR011010">
    <property type="entry name" value="DNA_brk_join_enz"/>
</dbReference>
<dbReference type="OrthoDB" id="9788852at2"/>
<dbReference type="PATRIC" id="fig|81857.3.peg.359"/>
<dbReference type="AlphaFoldDB" id="A0A0R2FMR4"/>
<dbReference type="InterPro" id="IPR050090">
    <property type="entry name" value="Tyrosine_recombinase_XerCD"/>
</dbReference>
<dbReference type="STRING" id="81857.IV38_GL000354"/>
<dbReference type="SUPFAM" id="SSF56349">
    <property type="entry name" value="DNA breaking-rejoining enzymes"/>
    <property type="match status" value="1"/>
</dbReference>
<dbReference type="EMBL" id="JQAZ01000001">
    <property type="protein sequence ID" value="KRN34001.1"/>
    <property type="molecule type" value="Genomic_DNA"/>
</dbReference>
<dbReference type="RefSeq" id="WP_057768606.1">
    <property type="nucleotide sequence ID" value="NZ_JQAT01000001.1"/>
</dbReference>
<dbReference type="Pfam" id="PF00589">
    <property type="entry name" value="Phage_integrase"/>
    <property type="match status" value="1"/>
</dbReference>
<evidence type="ECO:0000313" key="4">
    <source>
        <dbReference type="EMBL" id="KRN34001.1"/>
    </source>
</evidence>
<gene>
    <name evidence="3" type="ORF">IV38_GL000354</name>
    <name evidence="4" type="ORF">IV40_GL000314</name>
</gene>
<dbReference type="InterPro" id="IPR013762">
    <property type="entry name" value="Integrase-like_cat_sf"/>
</dbReference>
<evidence type="ECO:0000313" key="5">
    <source>
        <dbReference type="Proteomes" id="UP000051645"/>
    </source>
</evidence>
<keyword evidence="1" id="KW-0233">DNA recombination</keyword>
<organism evidence="3 6">
    <name type="scientific">Lactobacillus selangorensis</name>
    <dbReference type="NCBI Taxonomy" id="81857"/>
    <lineage>
        <taxon>Bacteria</taxon>
        <taxon>Bacillati</taxon>
        <taxon>Bacillota</taxon>
        <taxon>Bacilli</taxon>
        <taxon>Lactobacillales</taxon>
        <taxon>Lactobacillaceae</taxon>
        <taxon>Lactobacillus</taxon>
    </lineage>
</organism>
<protein>
    <submittedName>
        <fullName evidence="3">Phage integrase family protein</fullName>
    </submittedName>
</protein>
<evidence type="ECO:0000259" key="2">
    <source>
        <dbReference type="PROSITE" id="PS51898"/>
    </source>
</evidence>
<name>A0A0R2FMR4_9LACO</name>
<feature type="domain" description="Tyr recombinase" evidence="2">
    <location>
        <begin position="10"/>
        <end position="188"/>
    </location>
</feature>
<dbReference type="GO" id="GO:0006310">
    <property type="term" value="P:DNA recombination"/>
    <property type="evidence" value="ECO:0007669"/>
    <property type="project" value="UniProtKB-KW"/>
</dbReference>
<evidence type="ECO:0000313" key="6">
    <source>
        <dbReference type="Proteomes" id="UP000051751"/>
    </source>
</evidence>
<dbReference type="PANTHER" id="PTHR30349:SF82">
    <property type="entry name" value="INTEGRASE_RECOMBINASE YOEC-RELATED"/>
    <property type="match status" value="1"/>
</dbReference>
<keyword evidence="5" id="KW-1185">Reference proteome</keyword>
<dbReference type="PROSITE" id="PS51898">
    <property type="entry name" value="TYR_RECOMBINASE"/>
    <property type="match status" value="1"/>
</dbReference>
<sequence length="194" mass="22740">MYQHNKNKKLHVVGLKTDDEIEDAKFFMRHHQNGKRDELLFLFGINTGLRCSDIVTRTVGEVRTDDHPYVREQKTGKWRKLNLTNLRPKIDEYLAQGAFKDSDYLFQSRKGQNRHLTVNGVYQIMRRLGHEMGRDDLGTHTMRKTFGWAYYQKTKDIATLMEIFNHSSQAITKRYIGLTQDEIDKSLDNFAVGL</sequence>
<dbReference type="GO" id="GO:0015074">
    <property type="term" value="P:DNA integration"/>
    <property type="evidence" value="ECO:0007669"/>
    <property type="project" value="InterPro"/>
</dbReference>
<dbReference type="Proteomes" id="UP000051751">
    <property type="component" value="Unassembled WGS sequence"/>
</dbReference>
<dbReference type="GO" id="GO:0003677">
    <property type="term" value="F:DNA binding"/>
    <property type="evidence" value="ECO:0007669"/>
    <property type="project" value="InterPro"/>
</dbReference>
<dbReference type="Gene3D" id="1.10.443.10">
    <property type="entry name" value="Intergrase catalytic core"/>
    <property type="match status" value="1"/>
</dbReference>
<dbReference type="EMBL" id="JQAT01000001">
    <property type="protein sequence ID" value="KRN29470.1"/>
    <property type="molecule type" value="Genomic_DNA"/>
</dbReference>
<proteinExistence type="predicted"/>
<evidence type="ECO:0000313" key="3">
    <source>
        <dbReference type="EMBL" id="KRN29470.1"/>
    </source>
</evidence>